<evidence type="ECO:0000256" key="3">
    <source>
        <dbReference type="SAM" id="MobiDB-lite"/>
    </source>
</evidence>
<keyword evidence="1" id="KW-1015">Disulfide bond</keyword>
<keyword evidence="4" id="KW-0812">Transmembrane</keyword>
<keyword evidence="8" id="KW-1185">Reference proteome</keyword>
<dbReference type="PROSITE" id="PS51485">
    <property type="entry name" value="PHYTOCYANIN"/>
    <property type="match status" value="1"/>
</dbReference>
<dbReference type="Proteomes" id="UP001497516">
    <property type="component" value="Chromosome 8"/>
</dbReference>
<evidence type="ECO:0000259" key="6">
    <source>
        <dbReference type="PROSITE" id="PS51485"/>
    </source>
</evidence>
<dbReference type="InterPro" id="IPR008972">
    <property type="entry name" value="Cupredoxin"/>
</dbReference>
<dbReference type="GO" id="GO:0005886">
    <property type="term" value="C:plasma membrane"/>
    <property type="evidence" value="ECO:0007669"/>
    <property type="project" value="TreeGrafter"/>
</dbReference>
<keyword evidence="4" id="KW-1133">Transmembrane helix</keyword>
<feature type="region of interest" description="Disordered" evidence="3">
    <location>
        <begin position="138"/>
        <end position="225"/>
    </location>
</feature>
<keyword evidence="4" id="KW-0472">Membrane</keyword>
<protein>
    <recommendedName>
        <fullName evidence="6">Phytocyanin domain-containing protein</fullName>
    </recommendedName>
</protein>
<evidence type="ECO:0000256" key="5">
    <source>
        <dbReference type="SAM" id="SignalP"/>
    </source>
</evidence>
<feature type="compositionally biased region" description="Pro residues" evidence="3">
    <location>
        <begin position="138"/>
        <end position="195"/>
    </location>
</feature>
<gene>
    <name evidence="7" type="ORF">LTRI10_LOCUS46234</name>
</gene>
<feature type="transmembrane region" description="Helical" evidence="4">
    <location>
        <begin position="232"/>
        <end position="251"/>
    </location>
</feature>
<evidence type="ECO:0000256" key="4">
    <source>
        <dbReference type="SAM" id="Phobius"/>
    </source>
</evidence>
<sequence>MACLPKRRHGITLAIAAAMLLLGAASGFRYTVGDSIWSIPPTSDFYSHWSSAHAFYVGDSLAFQFATELFNVVQVLRHDFEGCIANAPLQVFTIGPAVVELSHTGVFYYICNVSNYCDLGLRVAVVVHQRPPAAPPLIIPSSPAPLPPATTAPHPPASPLPLTPASPSPPRFSPPPSPVPHHAPISQPSPYPGLAPEPAGDVENNSSLSPAPGKEITSNYSNGADRMGDRHVIGLLLVGILIKSMFVGELLRRSDF</sequence>
<dbReference type="PANTHER" id="PTHR33021:SF288">
    <property type="entry name" value="OS03G0648500 PROTEIN"/>
    <property type="match status" value="1"/>
</dbReference>
<dbReference type="FunFam" id="2.60.40.420:FF:000034">
    <property type="entry name" value="Cupredoxin superfamily protein"/>
    <property type="match status" value="1"/>
</dbReference>
<evidence type="ECO:0000256" key="1">
    <source>
        <dbReference type="ARBA" id="ARBA00023157"/>
    </source>
</evidence>
<dbReference type="EMBL" id="OZ034821">
    <property type="protein sequence ID" value="CAL1406514.1"/>
    <property type="molecule type" value="Genomic_DNA"/>
</dbReference>
<dbReference type="InterPro" id="IPR039391">
    <property type="entry name" value="Phytocyanin-like"/>
</dbReference>
<dbReference type="GO" id="GO:0009055">
    <property type="term" value="F:electron transfer activity"/>
    <property type="evidence" value="ECO:0007669"/>
    <property type="project" value="InterPro"/>
</dbReference>
<evidence type="ECO:0000313" key="8">
    <source>
        <dbReference type="Proteomes" id="UP001497516"/>
    </source>
</evidence>
<dbReference type="PANTHER" id="PTHR33021">
    <property type="entry name" value="BLUE COPPER PROTEIN"/>
    <property type="match status" value="1"/>
</dbReference>
<feature type="signal peptide" evidence="5">
    <location>
        <begin position="1"/>
        <end position="27"/>
    </location>
</feature>
<evidence type="ECO:0000256" key="2">
    <source>
        <dbReference type="ARBA" id="ARBA00023180"/>
    </source>
</evidence>
<dbReference type="InterPro" id="IPR003245">
    <property type="entry name" value="Phytocyanin_dom"/>
</dbReference>
<evidence type="ECO:0000313" key="7">
    <source>
        <dbReference type="EMBL" id="CAL1406514.1"/>
    </source>
</evidence>
<reference evidence="7 8" key="1">
    <citation type="submission" date="2024-04" db="EMBL/GenBank/DDBJ databases">
        <authorList>
            <person name="Fracassetti M."/>
        </authorList>
    </citation>
    <scope>NUCLEOTIDE SEQUENCE [LARGE SCALE GENOMIC DNA]</scope>
</reference>
<keyword evidence="2" id="KW-0325">Glycoprotein</keyword>
<keyword evidence="5" id="KW-0732">Signal</keyword>
<accession>A0AAV2G776</accession>
<feature type="chain" id="PRO_5043808101" description="Phytocyanin domain-containing protein" evidence="5">
    <location>
        <begin position="28"/>
        <end position="256"/>
    </location>
</feature>
<dbReference type="AlphaFoldDB" id="A0AAV2G776"/>
<organism evidence="7 8">
    <name type="scientific">Linum trigynum</name>
    <dbReference type="NCBI Taxonomy" id="586398"/>
    <lineage>
        <taxon>Eukaryota</taxon>
        <taxon>Viridiplantae</taxon>
        <taxon>Streptophyta</taxon>
        <taxon>Embryophyta</taxon>
        <taxon>Tracheophyta</taxon>
        <taxon>Spermatophyta</taxon>
        <taxon>Magnoliopsida</taxon>
        <taxon>eudicotyledons</taxon>
        <taxon>Gunneridae</taxon>
        <taxon>Pentapetalae</taxon>
        <taxon>rosids</taxon>
        <taxon>fabids</taxon>
        <taxon>Malpighiales</taxon>
        <taxon>Linaceae</taxon>
        <taxon>Linum</taxon>
    </lineage>
</organism>
<feature type="domain" description="Phytocyanin" evidence="6">
    <location>
        <begin position="28"/>
        <end position="129"/>
    </location>
</feature>
<dbReference type="SUPFAM" id="SSF49503">
    <property type="entry name" value="Cupredoxins"/>
    <property type="match status" value="1"/>
</dbReference>
<name>A0AAV2G776_9ROSI</name>
<proteinExistence type="predicted"/>
<dbReference type="Gene3D" id="2.60.40.420">
    <property type="entry name" value="Cupredoxins - blue copper proteins"/>
    <property type="match status" value="1"/>
</dbReference>
<dbReference type="Pfam" id="PF02298">
    <property type="entry name" value="Cu_bind_like"/>
    <property type="match status" value="1"/>
</dbReference>